<dbReference type="PANTHER" id="PTHR43445:SF5">
    <property type="entry name" value="UDP-N-ACETYLMURAMATE--L-ALANYL-GAMMA-D-GLUTAMYL-MESO-2,6-DIAMINOHEPTANDIOATE LIGASE"/>
    <property type="match status" value="1"/>
</dbReference>
<dbReference type="Proteomes" id="UP000244090">
    <property type="component" value="Unassembled WGS sequence"/>
</dbReference>
<evidence type="ECO:0000313" key="13">
    <source>
        <dbReference type="Proteomes" id="UP000244090"/>
    </source>
</evidence>
<dbReference type="GO" id="GO:0051301">
    <property type="term" value="P:cell division"/>
    <property type="evidence" value="ECO:0007669"/>
    <property type="project" value="UniProtKB-KW"/>
</dbReference>
<dbReference type="InterPro" id="IPR036565">
    <property type="entry name" value="Mur-like_cat_sf"/>
</dbReference>
<feature type="domain" description="Mur ligase N-terminal catalytic" evidence="9">
    <location>
        <begin position="2"/>
        <end position="101"/>
    </location>
</feature>
<keyword evidence="3" id="KW-0547">Nucleotide-binding</keyword>
<dbReference type="InterPro" id="IPR000713">
    <property type="entry name" value="Mur_ligase_N"/>
</dbReference>
<gene>
    <name evidence="12" type="ORF">C8N46_105103</name>
</gene>
<keyword evidence="5" id="KW-0133">Cell shape</keyword>
<dbReference type="Gene3D" id="3.40.1190.10">
    <property type="entry name" value="Mur-like, catalytic domain"/>
    <property type="match status" value="1"/>
</dbReference>
<dbReference type="SUPFAM" id="SSF53623">
    <property type="entry name" value="MurD-like peptide ligases, catalytic domain"/>
    <property type="match status" value="1"/>
</dbReference>
<feature type="domain" description="Mur ligase C-terminal" evidence="10">
    <location>
        <begin position="307"/>
        <end position="436"/>
    </location>
</feature>
<keyword evidence="7" id="KW-0131">Cell cycle</keyword>
<evidence type="ECO:0000313" key="12">
    <source>
        <dbReference type="EMBL" id="PTX60947.1"/>
    </source>
</evidence>
<dbReference type="Gene3D" id="3.40.50.720">
    <property type="entry name" value="NAD(P)-binding Rossmann-like Domain"/>
    <property type="match status" value="1"/>
</dbReference>
<dbReference type="GO" id="GO:0009252">
    <property type="term" value="P:peptidoglycan biosynthetic process"/>
    <property type="evidence" value="ECO:0007669"/>
    <property type="project" value="UniProtKB-KW"/>
</dbReference>
<evidence type="ECO:0000256" key="4">
    <source>
        <dbReference type="ARBA" id="ARBA00022840"/>
    </source>
</evidence>
<dbReference type="InterPro" id="IPR036615">
    <property type="entry name" value="Mur_ligase_C_dom_sf"/>
</dbReference>
<dbReference type="InterPro" id="IPR050061">
    <property type="entry name" value="MurCDEF_pg_biosynth"/>
</dbReference>
<evidence type="ECO:0000256" key="3">
    <source>
        <dbReference type="ARBA" id="ARBA00022741"/>
    </source>
</evidence>
<dbReference type="AlphaFoldDB" id="A0A2T6BYA4"/>
<dbReference type="PANTHER" id="PTHR43445">
    <property type="entry name" value="UDP-N-ACETYLMURAMATE--L-ALANINE LIGASE-RELATED"/>
    <property type="match status" value="1"/>
</dbReference>
<sequence length="453" mass="51053">MRIHFIAIGGSAMHNLALALHAKGYQITGSDDVIFEPSKSRLDAKGLLPESFGWFPEKITTDLDAIILGMHAKPDNPELLKAQELGVTIYSYPEFLYEQSKYKTRVVIGGSHGKTTITSMILHVLNYHDIEVDYMVGAQLEGFDTMVHLTEDNDFIILEGDEYLSSPIDRRPKFHLYKPNIALLSGIAWDHINVFPTYENYVEQFQIFVDSITKGGSINYNEEDAEVVRVVEASENPIRKLSYKTPEYIVENGQTLLLTPDGYMPIEIFGKHNLNNLAGAKWICQHIGVDEEDFYEAIATFSGASKRLEKIAQKDLTVVYKDFAHSPSKVQATTKAVKEQYQNRTVLACLELHTYSSLNAEFLKEYKGALDAADKAVVFYSPQAVKIKQLEEVTEAQIANAFQREDLIIYTDPAEFKAFLFRQNLDNTAVLLMSSGNYGGLDFEEFSAHITNQ</sequence>
<accession>A0A2T6BYA4</accession>
<evidence type="ECO:0000256" key="2">
    <source>
        <dbReference type="ARBA" id="ARBA00022618"/>
    </source>
</evidence>
<dbReference type="GO" id="GO:0071555">
    <property type="term" value="P:cell wall organization"/>
    <property type="evidence" value="ECO:0007669"/>
    <property type="project" value="UniProtKB-KW"/>
</dbReference>
<reference evidence="12 13" key="1">
    <citation type="submission" date="2018-04" db="EMBL/GenBank/DDBJ databases">
        <title>Genomic Encyclopedia of Archaeal and Bacterial Type Strains, Phase II (KMG-II): from individual species to whole genera.</title>
        <authorList>
            <person name="Goeker M."/>
        </authorList>
    </citation>
    <scope>NUCLEOTIDE SEQUENCE [LARGE SCALE GENOMIC DNA]</scope>
    <source>
        <strain evidence="12 13">DSM 25731</strain>
    </source>
</reference>
<dbReference type="OrthoDB" id="9804126at2"/>
<dbReference type="GO" id="GO:0005524">
    <property type="term" value="F:ATP binding"/>
    <property type="evidence" value="ECO:0007669"/>
    <property type="project" value="UniProtKB-KW"/>
</dbReference>
<name>A0A2T6BYA4_9FLAO</name>
<keyword evidence="2" id="KW-0132">Cell division</keyword>
<protein>
    <submittedName>
        <fullName evidence="12">UDP-N-acetylmuramate: L-alanyl-gamma-D-glutamyl-meso-diaminopimelate ligase</fullName>
    </submittedName>
</protein>
<evidence type="ECO:0000259" key="10">
    <source>
        <dbReference type="Pfam" id="PF02875"/>
    </source>
</evidence>
<dbReference type="Pfam" id="PF02875">
    <property type="entry name" value="Mur_ligase_C"/>
    <property type="match status" value="1"/>
</dbReference>
<dbReference type="GO" id="GO:0008360">
    <property type="term" value="P:regulation of cell shape"/>
    <property type="evidence" value="ECO:0007669"/>
    <property type="project" value="UniProtKB-KW"/>
</dbReference>
<evidence type="ECO:0000259" key="11">
    <source>
        <dbReference type="Pfam" id="PF08245"/>
    </source>
</evidence>
<dbReference type="RefSeq" id="WP_108115072.1">
    <property type="nucleotide sequence ID" value="NZ_QBKT01000005.1"/>
</dbReference>
<dbReference type="Gene3D" id="3.90.190.20">
    <property type="entry name" value="Mur ligase, C-terminal domain"/>
    <property type="match status" value="1"/>
</dbReference>
<proteinExistence type="predicted"/>
<dbReference type="GO" id="GO:0016881">
    <property type="term" value="F:acid-amino acid ligase activity"/>
    <property type="evidence" value="ECO:0007669"/>
    <property type="project" value="InterPro"/>
</dbReference>
<dbReference type="SUPFAM" id="SSF53244">
    <property type="entry name" value="MurD-like peptide ligases, peptide-binding domain"/>
    <property type="match status" value="1"/>
</dbReference>
<dbReference type="EMBL" id="QBKT01000005">
    <property type="protein sequence ID" value="PTX60947.1"/>
    <property type="molecule type" value="Genomic_DNA"/>
</dbReference>
<dbReference type="SUPFAM" id="SSF51984">
    <property type="entry name" value="MurCD N-terminal domain"/>
    <property type="match status" value="1"/>
</dbReference>
<organism evidence="12 13">
    <name type="scientific">Kordia periserrulae</name>
    <dbReference type="NCBI Taxonomy" id="701523"/>
    <lineage>
        <taxon>Bacteria</taxon>
        <taxon>Pseudomonadati</taxon>
        <taxon>Bacteroidota</taxon>
        <taxon>Flavobacteriia</taxon>
        <taxon>Flavobacteriales</taxon>
        <taxon>Flavobacteriaceae</taxon>
        <taxon>Kordia</taxon>
    </lineage>
</organism>
<dbReference type="Pfam" id="PF08245">
    <property type="entry name" value="Mur_ligase_M"/>
    <property type="match status" value="1"/>
</dbReference>
<evidence type="ECO:0000259" key="9">
    <source>
        <dbReference type="Pfam" id="PF01225"/>
    </source>
</evidence>
<feature type="domain" description="Mur ligase central" evidence="11">
    <location>
        <begin position="108"/>
        <end position="280"/>
    </location>
</feature>
<dbReference type="InterPro" id="IPR013221">
    <property type="entry name" value="Mur_ligase_cen"/>
</dbReference>
<evidence type="ECO:0000256" key="5">
    <source>
        <dbReference type="ARBA" id="ARBA00022960"/>
    </source>
</evidence>
<comment type="caution">
    <text evidence="12">The sequence shown here is derived from an EMBL/GenBank/DDBJ whole genome shotgun (WGS) entry which is preliminary data.</text>
</comment>
<dbReference type="InterPro" id="IPR004101">
    <property type="entry name" value="Mur_ligase_C"/>
</dbReference>
<keyword evidence="6" id="KW-0573">Peptidoglycan synthesis</keyword>
<keyword evidence="8" id="KW-0961">Cell wall biogenesis/degradation</keyword>
<keyword evidence="1 12" id="KW-0436">Ligase</keyword>
<evidence type="ECO:0000256" key="1">
    <source>
        <dbReference type="ARBA" id="ARBA00022598"/>
    </source>
</evidence>
<evidence type="ECO:0000256" key="6">
    <source>
        <dbReference type="ARBA" id="ARBA00022984"/>
    </source>
</evidence>
<evidence type="ECO:0000256" key="7">
    <source>
        <dbReference type="ARBA" id="ARBA00023306"/>
    </source>
</evidence>
<evidence type="ECO:0000256" key="8">
    <source>
        <dbReference type="ARBA" id="ARBA00023316"/>
    </source>
</evidence>
<keyword evidence="4" id="KW-0067">ATP-binding</keyword>
<dbReference type="Pfam" id="PF01225">
    <property type="entry name" value="Mur_ligase"/>
    <property type="match status" value="1"/>
</dbReference>
<keyword evidence="13" id="KW-1185">Reference proteome</keyword>